<evidence type="ECO:0000313" key="6">
    <source>
        <dbReference type="Proteomes" id="UP000030645"/>
    </source>
</evidence>
<evidence type="ECO:0000256" key="1">
    <source>
        <dbReference type="PROSITE-ProRule" id="PRU00175"/>
    </source>
</evidence>
<keyword evidence="1" id="KW-0479">Metal-binding</keyword>
<feature type="compositionally biased region" description="Low complexity" evidence="2">
    <location>
        <begin position="172"/>
        <end position="181"/>
    </location>
</feature>
<dbReference type="GO" id="GO:0016567">
    <property type="term" value="P:protein ubiquitination"/>
    <property type="evidence" value="ECO:0007669"/>
    <property type="project" value="UniProtKB-UniPathway"/>
</dbReference>
<dbReference type="KEGG" id="mnt:21404170"/>
<dbReference type="PROSITE" id="PS50089">
    <property type="entry name" value="ZF_RING_2"/>
    <property type="match status" value="1"/>
</dbReference>
<dbReference type="AlphaFoldDB" id="W9SIK8"/>
<accession>W9SIK8</accession>
<gene>
    <name evidence="5" type="ORF">L484_021311</name>
</gene>
<feature type="transmembrane region" description="Helical" evidence="3">
    <location>
        <begin position="35"/>
        <end position="56"/>
    </location>
</feature>
<reference evidence="6" key="1">
    <citation type="submission" date="2013-01" db="EMBL/GenBank/DDBJ databases">
        <title>Draft Genome Sequence of a Mulberry Tree, Morus notabilis C.K. Schneid.</title>
        <authorList>
            <person name="He N."/>
            <person name="Zhao S."/>
        </authorList>
    </citation>
    <scope>NUCLEOTIDE SEQUENCE</scope>
</reference>
<feature type="region of interest" description="Disordered" evidence="2">
    <location>
        <begin position="1"/>
        <end position="20"/>
    </location>
</feature>
<keyword evidence="1" id="KW-0862">Zinc</keyword>
<dbReference type="EMBL" id="KE346220">
    <property type="protein sequence ID" value="EXC31009.1"/>
    <property type="molecule type" value="Genomic_DNA"/>
</dbReference>
<evidence type="ECO:0000313" key="5">
    <source>
        <dbReference type="EMBL" id="EXC31009.1"/>
    </source>
</evidence>
<dbReference type="InterPro" id="IPR001841">
    <property type="entry name" value="Znf_RING"/>
</dbReference>
<dbReference type="GO" id="GO:0008270">
    <property type="term" value="F:zinc ion binding"/>
    <property type="evidence" value="ECO:0007669"/>
    <property type="project" value="UniProtKB-KW"/>
</dbReference>
<name>W9SIK8_9ROSA</name>
<dbReference type="UniPathway" id="UPA00143"/>
<organism evidence="5 6">
    <name type="scientific">Morus notabilis</name>
    <dbReference type="NCBI Taxonomy" id="981085"/>
    <lineage>
        <taxon>Eukaryota</taxon>
        <taxon>Viridiplantae</taxon>
        <taxon>Streptophyta</taxon>
        <taxon>Embryophyta</taxon>
        <taxon>Tracheophyta</taxon>
        <taxon>Spermatophyta</taxon>
        <taxon>Magnoliopsida</taxon>
        <taxon>eudicotyledons</taxon>
        <taxon>Gunneridae</taxon>
        <taxon>Pentapetalae</taxon>
        <taxon>rosids</taxon>
        <taxon>fabids</taxon>
        <taxon>Rosales</taxon>
        <taxon>Moraceae</taxon>
        <taxon>Moreae</taxon>
        <taxon>Morus</taxon>
    </lineage>
</organism>
<keyword evidence="3" id="KW-0812">Transmembrane</keyword>
<dbReference type="PANTHER" id="PTHR45676:SF88">
    <property type="entry name" value="RING-H2 FINGER PROTEIN ATL33"/>
    <property type="match status" value="1"/>
</dbReference>
<evidence type="ECO:0000256" key="2">
    <source>
        <dbReference type="SAM" id="MobiDB-lite"/>
    </source>
</evidence>
<keyword evidence="3" id="KW-1133">Transmembrane helix</keyword>
<dbReference type="Gene3D" id="3.30.40.10">
    <property type="entry name" value="Zinc/RING finger domain, C3HC4 (zinc finger)"/>
    <property type="match status" value="1"/>
</dbReference>
<dbReference type="SMART" id="SM00184">
    <property type="entry name" value="RING"/>
    <property type="match status" value="1"/>
</dbReference>
<keyword evidence="6" id="KW-1185">Reference proteome</keyword>
<feature type="region of interest" description="Disordered" evidence="2">
    <location>
        <begin position="154"/>
        <end position="198"/>
    </location>
</feature>
<protein>
    <submittedName>
        <fullName evidence="5">RING-H2 finger protein ATL33</fullName>
    </submittedName>
</protein>
<dbReference type="eggNOG" id="KOG0800">
    <property type="taxonomic scope" value="Eukaryota"/>
</dbReference>
<feature type="compositionally biased region" description="Basic and acidic residues" evidence="2">
    <location>
        <begin position="90"/>
        <end position="100"/>
    </location>
</feature>
<evidence type="ECO:0000259" key="4">
    <source>
        <dbReference type="PROSITE" id="PS50089"/>
    </source>
</evidence>
<feature type="compositionally biased region" description="Polar residues" evidence="2">
    <location>
        <begin position="1"/>
        <end position="12"/>
    </location>
</feature>
<evidence type="ECO:0000256" key="3">
    <source>
        <dbReference type="SAM" id="Phobius"/>
    </source>
</evidence>
<feature type="region of interest" description="Disordered" evidence="2">
    <location>
        <begin position="64"/>
        <end position="100"/>
    </location>
</feature>
<keyword evidence="1" id="KW-0863">Zinc-finger</keyword>
<dbReference type="CDD" id="cd16461">
    <property type="entry name" value="RING-H2_EL5-like"/>
    <property type="match status" value="1"/>
</dbReference>
<proteinExistence type="predicted"/>
<sequence>MDTISPTASTPTLIIRPPPPFPAPPRSVDLSALEFILGIIAVIAIPALIYTFFFAVKCPPDPLRRHRRQTSSDNPPEIPEPPAAAAAETSEVKYSKDTHGKGECPICLSAFAEGDEIKKMSACDHAFHRACIDTWLSSHPNCPVCRASVAVNVDDNKNRPSGGGSGSGSGGNNSNNRGLSRSRNDDLHQGLPDAANLV</sequence>
<dbReference type="PANTHER" id="PTHR45676">
    <property type="entry name" value="RING-H2 FINGER PROTEIN ATL51-RELATED"/>
    <property type="match status" value="1"/>
</dbReference>
<feature type="compositionally biased region" description="Gly residues" evidence="2">
    <location>
        <begin position="161"/>
        <end position="171"/>
    </location>
</feature>
<dbReference type="Proteomes" id="UP000030645">
    <property type="component" value="Unassembled WGS sequence"/>
</dbReference>
<feature type="domain" description="RING-type" evidence="4">
    <location>
        <begin position="104"/>
        <end position="146"/>
    </location>
</feature>
<dbReference type="Pfam" id="PF13639">
    <property type="entry name" value="zf-RING_2"/>
    <property type="match status" value="1"/>
</dbReference>
<dbReference type="SUPFAM" id="SSF57850">
    <property type="entry name" value="RING/U-box"/>
    <property type="match status" value="1"/>
</dbReference>
<dbReference type="InterPro" id="IPR013083">
    <property type="entry name" value="Znf_RING/FYVE/PHD"/>
</dbReference>
<dbReference type="SMART" id="SM01197">
    <property type="entry name" value="FANCL_C"/>
    <property type="match status" value="1"/>
</dbReference>
<dbReference type="OrthoDB" id="8062037at2759"/>
<keyword evidence="3" id="KW-0472">Membrane</keyword>